<gene>
    <name evidence="2" type="ORF">THAOC_22211</name>
</gene>
<dbReference type="AlphaFoldDB" id="K0RXP1"/>
<proteinExistence type="predicted"/>
<accession>K0RXP1</accession>
<name>K0RXP1_THAOC</name>
<evidence type="ECO:0000256" key="1">
    <source>
        <dbReference type="SAM" id="MobiDB-lite"/>
    </source>
</evidence>
<feature type="compositionally biased region" description="Acidic residues" evidence="1">
    <location>
        <begin position="1"/>
        <end position="16"/>
    </location>
</feature>
<protein>
    <submittedName>
        <fullName evidence="2">Uncharacterized protein</fullName>
    </submittedName>
</protein>
<dbReference type="EMBL" id="AGNL01027208">
    <property type="protein sequence ID" value="EJK57715.1"/>
    <property type="molecule type" value="Genomic_DNA"/>
</dbReference>
<evidence type="ECO:0000313" key="3">
    <source>
        <dbReference type="Proteomes" id="UP000266841"/>
    </source>
</evidence>
<keyword evidence="3" id="KW-1185">Reference proteome</keyword>
<reference evidence="2 3" key="1">
    <citation type="journal article" date="2012" name="Genome Biol.">
        <title>Genome and low-iron response of an oceanic diatom adapted to chronic iron limitation.</title>
        <authorList>
            <person name="Lommer M."/>
            <person name="Specht M."/>
            <person name="Roy A.S."/>
            <person name="Kraemer L."/>
            <person name="Andreson R."/>
            <person name="Gutowska M.A."/>
            <person name="Wolf J."/>
            <person name="Bergner S.V."/>
            <person name="Schilhabel M.B."/>
            <person name="Klostermeier U.C."/>
            <person name="Beiko R.G."/>
            <person name="Rosenstiel P."/>
            <person name="Hippler M."/>
            <person name="Laroche J."/>
        </authorList>
    </citation>
    <scope>NUCLEOTIDE SEQUENCE [LARGE SCALE GENOMIC DNA]</scope>
    <source>
        <strain evidence="2 3">CCMP1005</strain>
    </source>
</reference>
<evidence type="ECO:0000313" key="2">
    <source>
        <dbReference type="EMBL" id="EJK57715.1"/>
    </source>
</evidence>
<feature type="region of interest" description="Disordered" evidence="1">
    <location>
        <begin position="1"/>
        <end position="33"/>
    </location>
</feature>
<feature type="compositionally biased region" description="Low complexity" evidence="1">
    <location>
        <begin position="17"/>
        <end position="33"/>
    </location>
</feature>
<organism evidence="2 3">
    <name type="scientific">Thalassiosira oceanica</name>
    <name type="common">Marine diatom</name>
    <dbReference type="NCBI Taxonomy" id="159749"/>
    <lineage>
        <taxon>Eukaryota</taxon>
        <taxon>Sar</taxon>
        <taxon>Stramenopiles</taxon>
        <taxon>Ochrophyta</taxon>
        <taxon>Bacillariophyta</taxon>
        <taxon>Coscinodiscophyceae</taxon>
        <taxon>Thalassiosirophycidae</taxon>
        <taxon>Thalassiosirales</taxon>
        <taxon>Thalassiosiraceae</taxon>
        <taxon>Thalassiosira</taxon>
    </lineage>
</organism>
<sequence>MEHSDDDGDDDDDDGEIYSSNDENSSSPISSGTTSYKHPFYTHFETNDLPIYLVQSSSNKTSLISWGSVAMSWNRTTQYEDLVSLSLQAQALPEIHSGRRPVIMIHCGPKTGSTTLRKACRRNTKKTCGIWEKNRSHGSPGYMDGNKLFPLIEWCNSTYHFCAKEITVPLDLPNFSDLEFVHMFPFRNYDEWARSALKQQYDRSSEKGCNRTYDKLLRDCTHDQMELDFRKYGKTELSKFKEGVVERMNRGNVTDSQREYHTFILYHHRELDDVLERLSEVYGIPHLPGSDGHGKVKRPEGTCKEYILDKYHNCFSDQLTKLK</sequence>
<comment type="caution">
    <text evidence="2">The sequence shown here is derived from an EMBL/GenBank/DDBJ whole genome shotgun (WGS) entry which is preliminary data.</text>
</comment>
<dbReference type="Proteomes" id="UP000266841">
    <property type="component" value="Unassembled WGS sequence"/>
</dbReference>